<reference evidence="1 2" key="1">
    <citation type="submission" date="2012-11" db="EMBL/GenBank/DDBJ databases">
        <title>Genome assembly of Thiorhodococcus sp. AK35.</title>
        <authorList>
            <person name="Nupur N."/>
            <person name="Khatri I."/>
            <person name="Subramanian S."/>
            <person name="Pinnaka A."/>
        </authorList>
    </citation>
    <scope>NUCLEOTIDE SEQUENCE [LARGE SCALE GENOMIC DNA]</scope>
    <source>
        <strain evidence="1 2">AK35</strain>
    </source>
</reference>
<gene>
    <name evidence="1" type="ORF">D779_2986</name>
</gene>
<dbReference type="RefSeq" id="WP_043755715.1">
    <property type="nucleotide sequence ID" value="NZ_AONC01000048.1"/>
</dbReference>
<protein>
    <submittedName>
        <fullName evidence="1">Uncharacterized protein</fullName>
    </submittedName>
</protein>
<organism evidence="1 2">
    <name type="scientific">Imhoffiella purpurea</name>
    <dbReference type="NCBI Taxonomy" id="1249627"/>
    <lineage>
        <taxon>Bacteria</taxon>
        <taxon>Pseudomonadati</taxon>
        <taxon>Pseudomonadota</taxon>
        <taxon>Gammaproteobacteria</taxon>
        <taxon>Chromatiales</taxon>
        <taxon>Chromatiaceae</taxon>
        <taxon>Imhoffiella</taxon>
    </lineage>
</organism>
<name>W9VAY9_9GAMM</name>
<keyword evidence="2" id="KW-1185">Reference proteome</keyword>
<comment type="caution">
    <text evidence="1">The sequence shown here is derived from an EMBL/GenBank/DDBJ whole genome shotgun (WGS) entry which is preliminary data.</text>
</comment>
<proteinExistence type="predicted"/>
<sequence length="178" mass="19835">MNPRERKLRGLLIMVGARADQGVVHAILPPGVRIEKTSVQCREADSAVEGRRLAIEVGECPPQGCAIEVTWSMDASAWGLETASRLDETGYWLRATDVMPRLVAERILRDRSDPIQLADRSSSSRLIPEATPLSANWRWIVRIDGVETERSIRRGRIAAPLEFADIWSYESRQGPTGS</sequence>
<dbReference type="eggNOG" id="COG1668">
    <property type="taxonomic scope" value="Bacteria"/>
</dbReference>
<evidence type="ECO:0000313" key="1">
    <source>
        <dbReference type="EMBL" id="EXJ14101.1"/>
    </source>
</evidence>
<dbReference type="STRING" id="1249627.D779_2986"/>
<accession>W9VAY9</accession>
<dbReference type="Proteomes" id="UP000019460">
    <property type="component" value="Unassembled WGS sequence"/>
</dbReference>
<dbReference type="OrthoDB" id="7376534at2"/>
<evidence type="ECO:0000313" key="2">
    <source>
        <dbReference type="Proteomes" id="UP000019460"/>
    </source>
</evidence>
<dbReference type="EMBL" id="AONC01000048">
    <property type="protein sequence ID" value="EXJ14101.1"/>
    <property type="molecule type" value="Genomic_DNA"/>
</dbReference>
<dbReference type="AlphaFoldDB" id="W9VAY9"/>